<dbReference type="GO" id="GO:0016787">
    <property type="term" value="F:hydrolase activity"/>
    <property type="evidence" value="ECO:0007669"/>
    <property type="project" value="UniProtKB-KW"/>
</dbReference>
<sequence length="293" mass="31454">MRRSRLQLVAIGAMLHTLVLLTSAEADNLPQQVEFQSLDGDTMLTGYLFRPAGKTTARKVPAIVMMHGRAGAYSSLAGGKYDASTLSRRHAFWGRFWASHGYAALLVDGFGPRGYAGGFPIHSYDSRPDAVNEVTVRPLDAYGALKYLRSRSDVDGDRIALQGWSNGGSAAIAAMSDEILAATGQKPGEGFRGAVAFYPACALHDRFANGYHPYAPLRVFSGDADEEVSAERCARLVEDSQAAGGDVSIEIYQGATHDFDDPGAKRQSVPENADAADRAIPATLAFLKALLRR</sequence>
<gene>
    <name evidence="4" type="ORF">RZS28_03680</name>
</gene>
<dbReference type="PANTHER" id="PTHR22946">
    <property type="entry name" value="DIENELACTONE HYDROLASE DOMAIN-CONTAINING PROTEIN-RELATED"/>
    <property type="match status" value="1"/>
</dbReference>
<keyword evidence="5" id="KW-1185">Reference proteome</keyword>
<dbReference type="SUPFAM" id="SSF53474">
    <property type="entry name" value="alpha/beta-Hydrolases"/>
    <property type="match status" value="1"/>
</dbReference>
<evidence type="ECO:0000313" key="5">
    <source>
        <dbReference type="Proteomes" id="UP001626536"/>
    </source>
</evidence>
<protein>
    <submittedName>
        <fullName evidence="4">Dienelactone hydrolase family protein</fullName>
    </submittedName>
</protein>
<proteinExistence type="predicted"/>
<dbReference type="InterPro" id="IPR029058">
    <property type="entry name" value="AB_hydrolase_fold"/>
</dbReference>
<evidence type="ECO:0000256" key="1">
    <source>
        <dbReference type="ARBA" id="ARBA00022801"/>
    </source>
</evidence>
<feature type="domain" description="Dienelactone hydrolase" evidence="3">
    <location>
        <begin position="47"/>
        <end position="289"/>
    </location>
</feature>
<keyword evidence="2" id="KW-0732">Signal</keyword>
<organism evidence="4 5">
    <name type="scientific">Methylocapsa polymorpha</name>
    <dbReference type="NCBI Taxonomy" id="3080828"/>
    <lineage>
        <taxon>Bacteria</taxon>
        <taxon>Pseudomonadati</taxon>
        <taxon>Pseudomonadota</taxon>
        <taxon>Alphaproteobacteria</taxon>
        <taxon>Hyphomicrobiales</taxon>
        <taxon>Beijerinckiaceae</taxon>
        <taxon>Methylocapsa</taxon>
    </lineage>
</organism>
<name>A0ABZ0HWY8_9HYPH</name>
<evidence type="ECO:0000259" key="3">
    <source>
        <dbReference type="Pfam" id="PF01738"/>
    </source>
</evidence>
<dbReference type="InterPro" id="IPR050261">
    <property type="entry name" value="FrsA_esterase"/>
</dbReference>
<feature type="signal peptide" evidence="2">
    <location>
        <begin position="1"/>
        <end position="26"/>
    </location>
</feature>
<dbReference type="Pfam" id="PF01738">
    <property type="entry name" value="DLH"/>
    <property type="match status" value="1"/>
</dbReference>
<reference evidence="4 5" key="1">
    <citation type="submission" date="2023-10" db="EMBL/GenBank/DDBJ databases">
        <title>Novel methanotroph of the genus Methylocapsa from a subarctic wetland.</title>
        <authorList>
            <person name="Belova S.E."/>
            <person name="Oshkin I.Y."/>
            <person name="Miroshnikov K."/>
            <person name="Dedysh S.N."/>
        </authorList>
    </citation>
    <scope>NUCLEOTIDE SEQUENCE [LARGE SCALE GENOMIC DNA]</scope>
    <source>
        <strain evidence="4 5">RX1</strain>
    </source>
</reference>
<dbReference type="EMBL" id="CP136862">
    <property type="protein sequence ID" value="WOJ90406.1"/>
    <property type="molecule type" value="Genomic_DNA"/>
</dbReference>
<evidence type="ECO:0000313" key="4">
    <source>
        <dbReference type="EMBL" id="WOJ90406.1"/>
    </source>
</evidence>
<keyword evidence="1 4" id="KW-0378">Hydrolase</keyword>
<feature type="chain" id="PRO_5047274455" evidence="2">
    <location>
        <begin position="27"/>
        <end position="293"/>
    </location>
</feature>
<evidence type="ECO:0000256" key="2">
    <source>
        <dbReference type="SAM" id="SignalP"/>
    </source>
</evidence>
<dbReference type="InterPro" id="IPR002925">
    <property type="entry name" value="Dienelactn_hydro"/>
</dbReference>
<dbReference type="RefSeq" id="WP_407339854.1">
    <property type="nucleotide sequence ID" value="NZ_CP136862.1"/>
</dbReference>
<dbReference type="PANTHER" id="PTHR22946:SF9">
    <property type="entry name" value="POLYKETIDE TRANSFERASE AF380"/>
    <property type="match status" value="1"/>
</dbReference>
<accession>A0ABZ0HWY8</accession>
<dbReference type="Gene3D" id="3.40.50.1820">
    <property type="entry name" value="alpha/beta hydrolase"/>
    <property type="match status" value="1"/>
</dbReference>
<dbReference type="Proteomes" id="UP001626536">
    <property type="component" value="Chromosome"/>
</dbReference>